<comment type="caution">
    <text evidence="6">The sequence shown here is derived from an EMBL/GenBank/DDBJ whole genome shotgun (WGS) entry which is preliminary data.</text>
</comment>
<protein>
    <submittedName>
        <fullName evidence="6">Spore germination protein KA</fullName>
    </submittedName>
</protein>
<accession>A0A9Q5X4Q7</accession>
<proteinExistence type="inferred from homology"/>
<dbReference type="Pfam" id="PF03323">
    <property type="entry name" value="GerA"/>
    <property type="match status" value="1"/>
</dbReference>
<dbReference type="GO" id="GO:0009847">
    <property type="term" value="P:spore germination"/>
    <property type="evidence" value="ECO:0007669"/>
    <property type="project" value="InterPro"/>
</dbReference>
<dbReference type="AlphaFoldDB" id="A0A9Q5X4Q7"/>
<evidence type="ECO:0000256" key="1">
    <source>
        <dbReference type="ARBA" id="ARBA00004141"/>
    </source>
</evidence>
<evidence type="ECO:0000256" key="4">
    <source>
        <dbReference type="ARBA" id="ARBA00022989"/>
    </source>
</evidence>
<comment type="similarity">
    <text evidence="2">Belongs to the GerABKA family.</text>
</comment>
<gene>
    <name evidence="6" type="ORF">BK724_06155</name>
</gene>
<evidence type="ECO:0000313" key="7">
    <source>
        <dbReference type="Proteomes" id="UP000194733"/>
    </source>
</evidence>
<keyword evidence="5" id="KW-0472">Membrane</keyword>
<dbReference type="EMBL" id="NFCY01000019">
    <property type="protein sequence ID" value="OTX50961.1"/>
    <property type="molecule type" value="Genomic_DNA"/>
</dbReference>
<keyword evidence="4" id="KW-1133">Transmembrane helix</keyword>
<dbReference type="Proteomes" id="UP000194733">
    <property type="component" value="Unassembled WGS sequence"/>
</dbReference>
<comment type="subcellular location">
    <subcellularLocation>
        <location evidence="1">Membrane</location>
        <topology evidence="1">Multi-pass membrane protein</topology>
    </subcellularLocation>
</comment>
<dbReference type="GO" id="GO:0016020">
    <property type="term" value="C:membrane"/>
    <property type="evidence" value="ECO:0007669"/>
    <property type="project" value="UniProtKB-SubCell"/>
</dbReference>
<dbReference type="PANTHER" id="PTHR22550:SF5">
    <property type="entry name" value="LEUCINE ZIPPER PROTEIN 4"/>
    <property type="match status" value="1"/>
</dbReference>
<evidence type="ECO:0000256" key="5">
    <source>
        <dbReference type="ARBA" id="ARBA00023136"/>
    </source>
</evidence>
<name>A0A9Q5X4Q7_BACTU</name>
<reference evidence="6 7" key="1">
    <citation type="submission" date="2016-10" db="EMBL/GenBank/DDBJ databases">
        <title>Comparative genomics of Bacillus thuringiensis reveals a path to pathogens against multiple invertebrate hosts.</title>
        <authorList>
            <person name="Zheng J."/>
            <person name="Gao Q."/>
            <person name="Liu H."/>
            <person name="Peng D."/>
            <person name="Ruan L."/>
            <person name="Sun M."/>
        </authorList>
    </citation>
    <scope>NUCLEOTIDE SEQUENCE [LARGE SCALE GENOMIC DNA]</scope>
    <source>
        <strain evidence="6">BGSC 4BB1</strain>
    </source>
</reference>
<evidence type="ECO:0000256" key="2">
    <source>
        <dbReference type="ARBA" id="ARBA00005278"/>
    </source>
</evidence>
<sequence length="179" mass="20772">MKPHERVSVYSIESLQDLMKLLKKSKDFITLEIASNNSSIVISYFRTLIDVNIFHEEILTYLKEKSFDSLQDIQSVLPFENSKITNQMEDIQDSILNGHILIQFDTDKLNCLLVNVSKKEKRDITKAEIEYNIVGLQIAFVEDLDVNLNLVRRKLPTPYLQINCLSISKFKECSGFVFY</sequence>
<organism evidence="6 7">
    <name type="scientific">Bacillus thuringiensis serovar sooncheon</name>
    <dbReference type="NCBI Taxonomy" id="180891"/>
    <lineage>
        <taxon>Bacteria</taxon>
        <taxon>Bacillati</taxon>
        <taxon>Bacillota</taxon>
        <taxon>Bacilli</taxon>
        <taxon>Bacillales</taxon>
        <taxon>Bacillaceae</taxon>
        <taxon>Bacillus</taxon>
        <taxon>Bacillus cereus group</taxon>
    </lineage>
</organism>
<evidence type="ECO:0000256" key="3">
    <source>
        <dbReference type="ARBA" id="ARBA00022692"/>
    </source>
</evidence>
<dbReference type="InterPro" id="IPR050768">
    <property type="entry name" value="UPF0353/GerABKA_families"/>
</dbReference>
<keyword evidence="3" id="KW-0812">Transmembrane</keyword>
<dbReference type="InterPro" id="IPR004995">
    <property type="entry name" value="Spore_Ger"/>
</dbReference>
<evidence type="ECO:0000313" key="6">
    <source>
        <dbReference type="EMBL" id="OTX50961.1"/>
    </source>
</evidence>
<dbReference type="PANTHER" id="PTHR22550">
    <property type="entry name" value="SPORE GERMINATION PROTEIN"/>
    <property type="match status" value="1"/>
</dbReference>